<accession>A0A6J1U797</accession>
<dbReference type="InterPro" id="IPR007573">
    <property type="entry name" value="QWRF"/>
</dbReference>
<dbReference type="PANTHER" id="PTHR31807:SF37">
    <property type="entry name" value="HAUS AUGMIN-LIKE COMPLEX SUBUNIT 8"/>
    <property type="match status" value="1"/>
</dbReference>
<feature type="coiled-coil region" evidence="2">
    <location>
        <begin position="168"/>
        <end position="202"/>
    </location>
</feature>
<name>A0A6J1U797_9SAUR</name>
<dbReference type="GO" id="GO:0005813">
    <property type="term" value="C:centrosome"/>
    <property type="evidence" value="ECO:0007669"/>
    <property type="project" value="TreeGrafter"/>
</dbReference>
<keyword evidence="2" id="KW-0175">Coiled coil</keyword>
<dbReference type="AlphaFoldDB" id="A0A6J1U797"/>
<gene>
    <name evidence="5" type="primary">HAUS8</name>
</gene>
<feature type="chain" id="PRO_5026774346" evidence="3">
    <location>
        <begin position="17"/>
        <end position="345"/>
    </location>
</feature>
<keyword evidence="3" id="KW-0732">Signal</keyword>
<keyword evidence="4" id="KW-1185">Reference proteome</keyword>
<evidence type="ECO:0000313" key="4">
    <source>
        <dbReference type="Proteomes" id="UP000504612"/>
    </source>
</evidence>
<evidence type="ECO:0000313" key="5">
    <source>
        <dbReference type="RefSeq" id="XP_026526741.1"/>
    </source>
</evidence>
<comment type="similarity">
    <text evidence="1">Belongs to the QWRF family.</text>
</comment>
<sequence>MVWVLIFLSPKFICLSREPGTTEMETGARPKQRRGRIVPSRYLQYDKKAGGKGTSNTNLSFAKGLENVGSPKRPPLQKFKTSINVTPSILQSTFLDSHESNRPELEVSAINEKSRYKTPVSKLNIKGFSKKKVLTPSDSDDLIGMLDSQMLLLTYASMKMEKNLVLLEGKAERNLLALCEEVEKLQTNAHEKKHKLQHLKKETELSEALERQLEILGPVSEQCAQFREDYKHFATALDTTRHELPMKDIYVEDMGQYLADLQKSLTTIQSVLNESLLQNFEENAKALNVMKELEEVSLKLDAELPRTFARVVDLSADVSKEASLHYQKVCEDTLGLETMKQLYFS</sequence>
<organism evidence="4 5">
    <name type="scientific">Notechis scutatus</name>
    <name type="common">mainland tiger snake</name>
    <dbReference type="NCBI Taxonomy" id="8663"/>
    <lineage>
        <taxon>Eukaryota</taxon>
        <taxon>Metazoa</taxon>
        <taxon>Chordata</taxon>
        <taxon>Craniata</taxon>
        <taxon>Vertebrata</taxon>
        <taxon>Euteleostomi</taxon>
        <taxon>Lepidosauria</taxon>
        <taxon>Squamata</taxon>
        <taxon>Bifurcata</taxon>
        <taxon>Unidentata</taxon>
        <taxon>Episquamata</taxon>
        <taxon>Toxicofera</taxon>
        <taxon>Serpentes</taxon>
        <taxon>Colubroidea</taxon>
        <taxon>Elapidae</taxon>
        <taxon>Hydrophiinae</taxon>
        <taxon>Notechis</taxon>
    </lineage>
</organism>
<dbReference type="CTD" id="93323"/>
<dbReference type="KEGG" id="nss:113414197"/>
<reference evidence="5" key="1">
    <citation type="submission" date="2025-08" db="UniProtKB">
        <authorList>
            <consortium name="RefSeq"/>
        </authorList>
    </citation>
    <scope>IDENTIFICATION</scope>
</reference>
<dbReference type="GO" id="GO:0005737">
    <property type="term" value="C:cytoplasm"/>
    <property type="evidence" value="ECO:0007669"/>
    <property type="project" value="TreeGrafter"/>
</dbReference>
<evidence type="ECO:0000256" key="1">
    <source>
        <dbReference type="ARBA" id="ARBA00010016"/>
    </source>
</evidence>
<dbReference type="RefSeq" id="XP_026526741.1">
    <property type="nucleotide sequence ID" value="XM_026670956.1"/>
</dbReference>
<dbReference type="GO" id="GO:0005880">
    <property type="term" value="C:nuclear microtubule"/>
    <property type="evidence" value="ECO:0007669"/>
    <property type="project" value="TreeGrafter"/>
</dbReference>
<dbReference type="Pfam" id="PF04484">
    <property type="entry name" value="QWRF"/>
    <property type="match status" value="1"/>
</dbReference>
<dbReference type="PANTHER" id="PTHR31807">
    <property type="entry name" value="AUGMIN FAMILY MEMBER"/>
    <property type="match status" value="1"/>
</dbReference>
<dbReference type="GO" id="GO:0007098">
    <property type="term" value="P:centrosome cycle"/>
    <property type="evidence" value="ECO:0007669"/>
    <property type="project" value="TreeGrafter"/>
</dbReference>
<feature type="signal peptide" evidence="3">
    <location>
        <begin position="1"/>
        <end position="16"/>
    </location>
</feature>
<dbReference type="GeneID" id="113414197"/>
<proteinExistence type="inferred from homology"/>
<dbReference type="GO" id="GO:0008017">
    <property type="term" value="F:microtubule binding"/>
    <property type="evidence" value="ECO:0007669"/>
    <property type="project" value="TreeGrafter"/>
</dbReference>
<dbReference type="GO" id="GO:0051225">
    <property type="term" value="P:spindle assembly"/>
    <property type="evidence" value="ECO:0007669"/>
    <property type="project" value="TreeGrafter"/>
</dbReference>
<evidence type="ECO:0000256" key="3">
    <source>
        <dbReference type="SAM" id="SignalP"/>
    </source>
</evidence>
<dbReference type="Proteomes" id="UP000504612">
    <property type="component" value="Unplaced"/>
</dbReference>
<evidence type="ECO:0000256" key="2">
    <source>
        <dbReference type="SAM" id="Coils"/>
    </source>
</evidence>
<protein>
    <submittedName>
        <fullName evidence="5">HAUS augmin-like complex subunit 8 isoform X1</fullName>
    </submittedName>
</protein>